<protein>
    <submittedName>
        <fullName evidence="2">Uncharacterized protein</fullName>
    </submittedName>
</protein>
<accession>A0A133U3N5</accession>
<organism evidence="2 3">
    <name type="scientific">candidate division MSBL1 archaeon SCGC-AAA259D14</name>
    <dbReference type="NCBI Taxonomy" id="1698261"/>
    <lineage>
        <taxon>Archaea</taxon>
        <taxon>Methanobacteriati</taxon>
        <taxon>Methanobacteriota</taxon>
        <taxon>candidate division MSBL1</taxon>
    </lineage>
</organism>
<reference evidence="2 3" key="1">
    <citation type="journal article" date="2016" name="Sci. Rep.">
        <title>Metabolic traits of an uncultured archaeal lineage -MSBL1- from brine pools of the Red Sea.</title>
        <authorList>
            <person name="Mwirichia R."/>
            <person name="Alam I."/>
            <person name="Rashid M."/>
            <person name="Vinu M."/>
            <person name="Ba-Alawi W."/>
            <person name="Anthony Kamau A."/>
            <person name="Kamanda Ngugi D."/>
            <person name="Goker M."/>
            <person name="Klenk H.P."/>
            <person name="Bajic V."/>
            <person name="Stingl U."/>
        </authorList>
    </citation>
    <scope>NUCLEOTIDE SEQUENCE [LARGE SCALE GENOMIC DNA]</scope>
    <source>
        <strain evidence="2">SCGC-AAA259D14</strain>
    </source>
</reference>
<feature type="transmembrane region" description="Helical" evidence="1">
    <location>
        <begin position="37"/>
        <end position="57"/>
    </location>
</feature>
<keyword evidence="1" id="KW-0472">Membrane</keyword>
<evidence type="ECO:0000313" key="2">
    <source>
        <dbReference type="EMBL" id="KXA88795.1"/>
    </source>
</evidence>
<keyword evidence="1" id="KW-1133">Transmembrane helix</keyword>
<sequence length="107" mass="11554">MNMIDRIKNHVRRSWEFGKAKSDSILGDSHGQALTTILNLVIAGIALVIGVYIFSEVAGQINTTDNSQLDNIIGDIYGAYGMTPIILIVLIAGAIISVLLAFRGRPE</sequence>
<keyword evidence="3" id="KW-1185">Reference proteome</keyword>
<evidence type="ECO:0000256" key="1">
    <source>
        <dbReference type="SAM" id="Phobius"/>
    </source>
</evidence>
<comment type="caution">
    <text evidence="2">The sequence shown here is derived from an EMBL/GenBank/DDBJ whole genome shotgun (WGS) entry which is preliminary data.</text>
</comment>
<proteinExistence type="predicted"/>
<gene>
    <name evidence="2" type="ORF">AKJ62_04480</name>
</gene>
<dbReference type="AlphaFoldDB" id="A0A133U3N5"/>
<dbReference type="EMBL" id="LHXL01000080">
    <property type="protein sequence ID" value="KXA88795.1"/>
    <property type="molecule type" value="Genomic_DNA"/>
</dbReference>
<dbReference type="Proteomes" id="UP000070589">
    <property type="component" value="Unassembled WGS sequence"/>
</dbReference>
<keyword evidence="1" id="KW-0812">Transmembrane</keyword>
<evidence type="ECO:0000313" key="3">
    <source>
        <dbReference type="Proteomes" id="UP000070589"/>
    </source>
</evidence>
<name>A0A133U3N5_9EURY</name>
<feature type="transmembrane region" description="Helical" evidence="1">
    <location>
        <begin position="77"/>
        <end position="102"/>
    </location>
</feature>